<evidence type="ECO:0000313" key="3">
    <source>
        <dbReference type="EMBL" id="EFH10536.1"/>
    </source>
</evidence>
<dbReference type="InterPro" id="IPR046461">
    <property type="entry name" value="TerL_ATPase"/>
</dbReference>
<dbReference type="EMBL" id="ADVL01000657">
    <property type="protein sequence ID" value="EFH10536.1"/>
    <property type="molecule type" value="Genomic_DNA"/>
</dbReference>
<accession>D5RQ78</accession>
<comment type="caution">
    <text evidence="3">The sequence shown here is derived from an EMBL/GenBank/DDBJ whole genome shotgun (WGS) entry which is preliminary data.</text>
</comment>
<dbReference type="PANTHER" id="PTHR41287:SF1">
    <property type="entry name" value="PROTEIN YMFN"/>
    <property type="match status" value="1"/>
</dbReference>
<dbReference type="Pfam" id="PF03354">
    <property type="entry name" value="TerL_ATPase"/>
    <property type="match status" value="1"/>
</dbReference>
<keyword evidence="4" id="KW-1185">Reference proteome</keyword>
<dbReference type="AlphaFoldDB" id="D5RQ78"/>
<gene>
    <name evidence="3" type="ORF">HMPREF0731_3240</name>
</gene>
<proteinExistence type="predicted"/>
<dbReference type="Gene3D" id="3.40.50.300">
    <property type="entry name" value="P-loop containing nucleotide triphosphate hydrolases"/>
    <property type="match status" value="1"/>
</dbReference>
<dbReference type="HOGENOM" id="CLU_026632_6_2_5"/>
<dbReference type="Gene3D" id="3.30.420.240">
    <property type="match status" value="1"/>
</dbReference>
<dbReference type="InterPro" id="IPR027417">
    <property type="entry name" value="P-loop_NTPase"/>
</dbReference>
<dbReference type="PANTHER" id="PTHR41287">
    <property type="match status" value="1"/>
</dbReference>
<evidence type="ECO:0000313" key="4">
    <source>
        <dbReference type="Proteomes" id="UP000005324"/>
    </source>
</evidence>
<dbReference type="Pfam" id="PF20441">
    <property type="entry name" value="TerL_nuclease"/>
    <property type="match status" value="1"/>
</dbReference>
<sequence>MVAKTPPDPCPGVAEALAYAEAVVSHAIPACQYVRQAAERFLADKAAAEAGEGPWAFRPDLAEAAMLFAEQLPNIKGPEAGHPLRLMSWQRFVFANLFGFVERGTTTRRFRQAVVYVPRGNGKTTFAAPIALYLTFIEGEGGAEGYAAAVTRDQARILFDAAQQMVRRSPKFRQAFGVAERANAIYQEQTASRFVPVSSDAKSLDGLNVAVAVCDELASHRTAQVYDVLLTAMGKRRHPLLLSISTATGNTSGIGRQMWDYAVRVLIGLKQDERLFALVYTVDDEDDPWDEASWIKANPSWGQAVQPDAIRAIMRQARNNPAQEAAAKTRHLNVWVGADEALFSTRAWKACVDPGLTLDALAGQECHVAVDLAATTDLTALALVFPRRGPDGKPHYDVLARCYLNEAAVLEARNPSYPAWAAEGWLTVTPGNETDMRTIEEDLRGVAERFQVRSLAFDPWQARQMRQALAADGLPVVEFHMRTGNLSEPTKELGAAMLASRVRHDGNPVLEWCIGNVVGHYDARGNVYPRKARPEQKIDAAMALIMALGRATSAAEEEGGFWEFLHDPIFV</sequence>
<organism evidence="3 4">
    <name type="scientific">Pseudoroseomonas cervicalis ATCC 49957</name>
    <dbReference type="NCBI Taxonomy" id="525371"/>
    <lineage>
        <taxon>Bacteria</taxon>
        <taxon>Pseudomonadati</taxon>
        <taxon>Pseudomonadota</taxon>
        <taxon>Alphaproteobacteria</taxon>
        <taxon>Acetobacterales</taxon>
        <taxon>Roseomonadaceae</taxon>
        <taxon>Roseomonas</taxon>
    </lineage>
</organism>
<dbReference type="InterPro" id="IPR046462">
    <property type="entry name" value="TerL_nuclease"/>
</dbReference>
<feature type="domain" description="Terminase large subunit-like ATPase" evidence="1">
    <location>
        <begin position="89"/>
        <end position="262"/>
    </location>
</feature>
<name>D5RQ78_9PROT</name>
<dbReference type="InterPro" id="IPR005021">
    <property type="entry name" value="Terminase_largesu-like"/>
</dbReference>
<evidence type="ECO:0000259" key="1">
    <source>
        <dbReference type="Pfam" id="PF03354"/>
    </source>
</evidence>
<protein>
    <submittedName>
        <fullName evidence="3">Putative phage terminase, large subunit</fullName>
    </submittedName>
</protein>
<dbReference type="GO" id="GO:0004519">
    <property type="term" value="F:endonuclease activity"/>
    <property type="evidence" value="ECO:0007669"/>
    <property type="project" value="InterPro"/>
</dbReference>
<evidence type="ECO:0000259" key="2">
    <source>
        <dbReference type="Pfam" id="PF20441"/>
    </source>
</evidence>
<feature type="domain" description="Terminase large subunit-like endonuclease" evidence="2">
    <location>
        <begin position="272"/>
        <end position="552"/>
    </location>
</feature>
<dbReference type="Proteomes" id="UP000005324">
    <property type="component" value="Unassembled WGS sequence"/>
</dbReference>
<reference evidence="3 4" key="1">
    <citation type="submission" date="2010-04" db="EMBL/GenBank/DDBJ databases">
        <authorList>
            <person name="Qin X."/>
            <person name="Bachman B."/>
            <person name="Battles P."/>
            <person name="Bell A."/>
            <person name="Bess C."/>
            <person name="Bickham C."/>
            <person name="Chaboub L."/>
            <person name="Chen D."/>
            <person name="Coyle M."/>
            <person name="Deiros D.R."/>
            <person name="Dinh H."/>
            <person name="Forbes L."/>
            <person name="Fowler G."/>
            <person name="Francisco L."/>
            <person name="Fu Q."/>
            <person name="Gubbala S."/>
            <person name="Hale W."/>
            <person name="Han Y."/>
            <person name="Hemphill L."/>
            <person name="Highlander S.K."/>
            <person name="Hirani K."/>
            <person name="Hogues M."/>
            <person name="Jackson L."/>
            <person name="Jakkamsetti A."/>
            <person name="Javaid M."/>
            <person name="Jiang H."/>
            <person name="Korchina V."/>
            <person name="Kovar C."/>
            <person name="Lara F."/>
            <person name="Lee S."/>
            <person name="Mata R."/>
            <person name="Mathew T."/>
            <person name="Moen C."/>
            <person name="Morales K."/>
            <person name="Munidasa M."/>
            <person name="Nazareth L."/>
            <person name="Ngo R."/>
            <person name="Nguyen L."/>
            <person name="Okwuonu G."/>
            <person name="Ongeri F."/>
            <person name="Patil S."/>
            <person name="Petrosino J."/>
            <person name="Pham C."/>
            <person name="Pham P."/>
            <person name="Pu L.-L."/>
            <person name="Puazo M."/>
            <person name="Raj R."/>
            <person name="Reid J."/>
            <person name="Rouhana J."/>
            <person name="Saada N."/>
            <person name="Shang Y."/>
            <person name="Simmons D."/>
            <person name="Thornton R."/>
            <person name="Warren J."/>
            <person name="Weissenberger G."/>
            <person name="Zhang J."/>
            <person name="Zhang L."/>
            <person name="Zhou C."/>
            <person name="Zhu D."/>
            <person name="Muzny D."/>
            <person name="Worley K."/>
            <person name="Gibbs R."/>
        </authorList>
    </citation>
    <scope>NUCLEOTIDE SEQUENCE [LARGE SCALE GENOMIC DNA]</scope>
    <source>
        <strain evidence="3 4">ATCC 49957</strain>
    </source>
</reference>